<dbReference type="CDD" id="cd02440">
    <property type="entry name" value="AdoMet_MTases"/>
    <property type="match status" value="1"/>
</dbReference>
<name>A0A1F7X5R4_9BACT</name>
<dbReference type="Pfam" id="PF13489">
    <property type="entry name" value="Methyltransf_23"/>
    <property type="match status" value="1"/>
</dbReference>
<dbReference type="PANTHER" id="PTHR43861:SF6">
    <property type="entry name" value="METHYLTRANSFERASE TYPE 11"/>
    <property type="match status" value="1"/>
</dbReference>
<comment type="caution">
    <text evidence="1">The sequence shown here is derived from an EMBL/GenBank/DDBJ whole genome shotgun (WGS) entry which is preliminary data.</text>
</comment>
<gene>
    <name evidence="1" type="ORF">A2159_02910</name>
</gene>
<dbReference type="InterPro" id="IPR029063">
    <property type="entry name" value="SAM-dependent_MTases_sf"/>
</dbReference>
<dbReference type="Gene3D" id="3.40.50.150">
    <property type="entry name" value="Vaccinia Virus protein VP39"/>
    <property type="match status" value="1"/>
</dbReference>
<dbReference type="AlphaFoldDB" id="A0A1F7X5R4"/>
<evidence type="ECO:0000313" key="2">
    <source>
        <dbReference type="Proteomes" id="UP000179219"/>
    </source>
</evidence>
<dbReference type="SUPFAM" id="SSF53335">
    <property type="entry name" value="S-adenosyl-L-methionine-dependent methyltransferases"/>
    <property type="match status" value="1"/>
</dbReference>
<reference evidence="1 2" key="1">
    <citation type="journal article" date="2016" name="Nat. Commun.">
        <title>Thousands of microbial genomes shed light on interconnected biogeochemical processes in an aquifer system.</title>
        <authorList>
            <person name="Anantharaman K."/>
            <person name="Brown C.T."/>
            <person name="Hug L.A."/>
            <person name="Sharon I."/>
            <person name="Castelle C.J."/>
            <person name="Probst A.J."/>
            <person name="Thomas B.C."/>
            <person name="Singh A."/>
            <person name="Wilkins M.J."/>
            <person name="Karaoz U."/>
            <person name="Brodie E.L."/>
            <person name="Williams K.H."/>
            <person name="Hubbard S.S."/>
            <person name="Banfield J.F."/>
        </authorList>
    </citation>
    <scope>NUCLEOTIDE SEQUENCE [LARGE SCALE GENOMIC DNA]</scope>
</reference>
<accession>A0A1F7X5R4</accession>
<evidence type="ECO:0008006" key="3">
    <source>
        <dbReference type="Google" id="ProtNLM"/>
    </source>
</evidence>
<sequence>MINKHCAICGNKERIKELYISSLGNNVVSGRTFSARRTPDHIHYRFVKCLKCGLIFSNPIFEQDKISSFYFKSGFHYAPESKYLKKTYGRLLERLLGSKKKKLRLLDIGCGNGFFLEEAIEKGIEDVWGVEPGKASAKKAKRYLQKRIKVDILKPRLFKLKSFDVITCFHTLDHVTDPNNFLKITHSLLKNGGKIIFVVHDTRGLSVRLFGEKSPIFDIEHIYLFNTDTLSSIFKKNGYVVESVFNLKNTYPLFYWLRMTPLPDFIKRNLIKLLNYTNLGKLPFSLSAGNIGIIAKK</sequence>
<dbReference type="Proteomes" id="UP000179219">
    <property type="component" value="Unassembled WGS sequence"/>
</dbReference>
<proteinExistence type="predicted"/>
<evidence type="ECO:0000313" key="1">
    <source>
        <dbReference type="EMBL" id="OGM10434.1"/>
    </source>
</evidence>
<dbReference type="EMBL" id="MGFP01000012">
    <property type="protein sequence ID" value="OGM10434.1"/>
    <property type="molecule type" value="Genomic_DNA"/>
</dbReference>
<dbReference type="PANTHER" id="PTHR43861">
    <property type="entry name" value="TRANS-ACONITATE 2-METHYLTRANSFERASE-RELATED"/>
    <property type="match status" value="1"/>
</dbReference>
<organism evidence="1 2">
    <name type="scientific">Candidatus Woesebacteria bacterium RBG_13_34_9</name>
    <dbReference type="NCBI Taxonomy" id="1802477"/>
    <lineage>
        <taxon>Bacteria</taxon>
        <taxon>Candidatus Woeseibacteriota</taxon>
    </lineage>
</organism>
<protein>
    <recommendedName>
        <fullName evidence="3">Methyltransferase type 11 domain-containing protein</fullName>
    </recommendedName>
</protein>